<evidence type="ECO:0000259" key="3">
    <source>
        <dbReference type="Pfam" id="PF04042"/>
    </source>
</evidence>
<dbReference type="PANTHER" id="PTHR10416">
    <property type="entry name" value="DNA POLYMERASE DELTA SUBUNIT 2"/>
    <property type="match status" value="1"/>
</dbReference>
<dbReference type="Gene3D" id="3.60.21.50">
    <property type="match status" value="1"/>
</dbReference>
<gene>
    <name evidence="5" type="ORF">BgAZ_106470</name>
</gene>
<proteinExistence type="inferred from homology"/>
<dbReference type="InterPro" id="IPR040663">
    <property type="entry name" value="DNA_pol_D_N"/>
</dbReference>
<evidence type="ECO:0000259" key="4">
    <source>
        <dbReference type="Pfam" id="PF18018"/>
    </source>
</evidence>
<dbReference type="Proteomes" id="UP001230268">
    <property type="component" value="Unassembled WGS sequence"/>
</dbReference>
<feature type="domain" description="DNA polymerase delta subunit OB-fold" evidence="4">
    <location>
        <begin position="28"/>
        <end position="168"/>
    </location>
</feature>
<dbReference type="GO" id="GO:0043625">
    <property type="term" value="C:delta DNA polymerase complex"/>
    <property type="evidence" value="ECO:0007669"/>
    <property type="project" value="TreeGrafter"/>
</dbReference>
<evidence type="ECO:0000313" key="6">
    <source>
        <dbReference type="Proteomes" id="UP001230268"/>
    </source>
</evidence>
<accession>A0AAD8PG09</accession>
<organism evidence="5 6">
    <name type="scientific">Babesia gibsoni</name>
    <dbReference type="NCBI Taxonomy" id="33632"/>
    <lineage>
        <taxon>Eukaryota</taxon>
        <taxon>Sar</taxon>
        <taxon>Alveolata</taxon>
        <taxon>Apicomplexa</taxon>
        <taxon>Aconoidasida</taxon>
        <taxon>Piroplasmida</taxon>
        <taxon>Babesiidae</taxon>
        <taxon>Babesia</taxon>
    </lineage>
</organism>
<dbReference type="EMBL" id="JAVEPI010000001">
    <property type="protein sequence ID" value="KAK1444741.1"/>
    <property type="molecule type" value="Genomic_DNA"/>
</dbReference>
<comment type="similarity">
    <text evidence="1">Belongs to the DNA polymerase delta/II small subunit family.</text>
</comment>
<dbReference type="Gene3D" id="2.40.50.430">
    <property type="match status" value="1"/>
</dbReference>
<dbReference type="GO" id="GO:0006271">
    <property type="term" value="P:DNA strand elongation involved in DNA replication"/>
    <property type="evidence" value="ECO:0007669"/>
    <property type="project" value="TreeGrafter"/>
</dbReference>
<reference evidence="5" key="1">
    <citation type="submission" date="2023-08" db="EMBL/GenBank/DDBJ databases">
        <title>Draft sequence of the Babesia gibsoni genome.</title>
        <authorList>
            <person name="Yamagishi J.Y."/>
            <person name="Xuan X.X."/>
        </authorList>
    </citation>
    <scope>NUCLEOTIDE SEQUENCE</scope>
    <source>
        <strain evidence="5">Azabu</strain>
    </source>
</reference>
<dbReference type="PANTHER" id="PTHR10416:SF0">
    <property type="entry name" value="DNA POLYMERASE DELTA SUBUNIT 2"/>
    <property type="match status" value="1"/>
</dbReference>
<comment type="caution">
    <text evidence="5">The sequence shown here is derived from an EMBL/GenBank/DDBJ whole genome shotgun (WGS) entry which is preliminary data.</text>
</comment>
<keyword evidence="2" id="KW-0235">DNA replication</keyword>
<dbReference type="Pfam" id="PF04042">
    <property type="entry name" value="DNA_pol_E_B"/>
    <property type="match status" value="1"/>
</dbReference>
<dbReference type="InterPro" id="IPR007185">
    <property type="entry name" value="DNA_pol_a/d/e_bsu"/>
</dbReference>
<sequence>MSLERVTSQYDDSLSERFLMNGVPYTSQYFTLSMQKLETLKPCFRPLIEQRWPDTAFKCGLNDANREEYVYVDSIKDAKKQSVIVGMLYKEMKLRPSPLAEYASVVHVKQQILPKYISEDDRLFIEDETVRMPIRDCKVLNPQLMVTGVIVCLKGVINDQGEFETEEYMLPGQYLTIPFVPAAEEKYVAFVSGLQIAEANVDHSALMLLKDFILGNTPLNDLSRKITRLIVAGNGVGNCDIQSLVECDVYLSQLASCVYIDVMPGDADPSNRNIPQQPIIPCFFEHSKRYGTFKSVTNPYFFSVDGIRFLGTSGQSVKGVCDYSMLSEIDALKLSVMSRLIAPTAPDTLGCHPEAKGLTLEKNEEFPHIVFSGNCSEYAFSALGNGGEPPVALCVPKFRTLPSIVLVSLSTLKAKLIKLC</sequence>
<dbReference type="GO" id="GO:0003677">
    <property type="term" value="F:DNA binding"/>
    <property type="evidence" value="ECO:0007669"/>
    <property type="project" value="InterPro"/>
</dbReference>
<feature type="domain" description="DNA polymerase alpha/delta/epsilon subunit B" evidence="3">
    <location>
        <begin position="188"/>
        <end position="378"/>
    </location>
</feature>
<protein>
    <submittedName>
        <fullName evidence="5">DNA polymerase delta subunit 2</fullName>
    </submittedName>
</protein>
<keyword evidence="6" id="KW-1185">Reference proteome</keyword>
<name>A0AAD8PG09_BABGI</name>
<dbReference type="Pfam" id="PF18018">
    <property type="entry name" value="DNA_pol_D_N"/>
    <property type="match status" value="1"/>
</dbReference>
<evidence type="ECO:0000256" key="1">
    <source>
        <dbReference type="ARBA" id="ARBA00006035"/>
    </source>
</evidence>
<evidence type="ECO:0000313" key="5">
    <source>
        <dbReference type="EMBL" id="KAK1444741.1"/>
    </source>
</evidence>
<evidence type="ECO:0000256" key="2">
    <source>
        <dbReference type="ARBA" id="ARBA00022705"/>
    </source>
</evidence>
<dbReference type="AlphaFoldDB" id="A0AAD8PG09"/>
<dbReference type="InterPro" id="IPR024826">
    <property type="entry name" value="DNA_pol_delta/II_ssu"/>
</dbReference>